<dbReference type="OrthoDB" id="3052721at2759"/>
<name>A0A5C3KCJ6_COPMA</name>
<dbReference type="Proteomes" id="UP000307440">
    <property type="component" value="Unassembled WGS sequence"/>
</dbReference>
<evidence type="ECO:0000313" key="1">
    <source>
        <dbReference type="EMBL" id="TFK17572.1"/>
    </source>
</evidence>
<dbReference type="EMBL" id="ML210490">
    <property type="protein sequence ID" value="TFK17572.1"/>
    <property type="molecule type" value="Genomic_DNA"/>
</dbReference>
<sequence>MPSLDASSKESLKDYDSVLTNLTTLFNQSPSGQRHSSGLLRVVDILVKLTGMHTDHCNKEKKDAEALKALKEEACTQVAGEEEMLEQTTEELFPYFLDGHEEMMKKAGGKGAWDRLTP</sequence>
<accession>A0A5C3KCJ6</accession>
<organism evidence="1 2">
    <name type="scientific">Coprinopsis marcescibilis</name>
    <name type="common">Agaric fungus</name>
    <name type="synonym">Psathyrella marcescibilis</name>
    <dbReference type="NCBI Taxonomy" id="230819"/>
    <lineage>
        <taxon>Eukaryota</taxon>
        <taxon>Fungi</taxon>
        <taxon>Dikarya</taxon>
        <taxon>Basidiomycota</taxon>
        <taxon>Agaricomycotina</taxon>
        <taxon>Agaricomycetes</taxon>
        <taxon>Agaricomycetidae</taxon>
        <taxon>Agaricales</taxon>
        <taxon>Agaricineae</taxon>
        <taxon>Psathyrellaceae</taxon>
        <taxon>Coprinopsis</taxon>
    </lineage>
</organism>
<feature type="non-terminal residue" evidence="1">
    <location>
        <position position="118"/>
    </location>
</feature>
<gene>
    <name evidence="1" type="ORF">FA15DRAFT_710669</name>
</gene>
<proteinExistence type="predicted"/>
<protein>
    <submittedName>
        <fullName evidence="1">Uncharacterized protein</fullName>
    </submittedName>
</protein>
<dbReference type="STRING" id="230819.A0A5C3KCJ6"/>
<reference evidence="1 2" key="1">
    <citation type="journal article" date="2019" name="Nat. Ecol. Evol.">
        <title>Megaphylogeny resolves global patterns of mushroom evolution.</title>
        <authorList>
            <person name="Varga T."/>
            <person name="Krizsan K."/>
            <person name="Foldi C."/>
            <person name="Dima B."/>
            <person name="Sanchez-Garcia M."/>
            <person name="Sanchez-Ramirez S."/>
            <person name="Szollosi G.J."/>
            <person name="Szarkandi J.G."/>
            <person name="Papp V."/>
            <person name="Albert L."/>
            <person name="Andreopoulos W."/>
            <person name="Angelini C."/>
            <person name="Antonin V."/>
            <person name="Barry K.W."/>
            <person name="Bougher N.L."/>
            <person name="Buchanan P."/>
            <person name="Buyck B."/>
            <person name="Bense V."/>
            <person name="Catcheside P."/>
            <person name="Chovatia M."/>
            <person name="Cooper J."/>
            <person name="Damon W."/>
            <person name="Desjardin D."/>
            <person name="Finy P."/>
            <person name="Geml J."/>
            <person name="Haridas S."/>
            <person name="Hughes K."/>
            <person name="Justo A."/>
            <person name="Karasinski D."/>
            <person name="Kautmanova I."/>
            <person name="Kiss B."/>
            <person name="Kocsube S."/>
            <person name="Kotiranta H."/>
            <person name="LaButti K.M."/>
            <person name="Lechner B.E."/>
            <person name="Liimatainen K."/>
            <person name="Lipzen A."/>
            <person name="Lukacs Z."/>
            <person name="Mihaltcheva S."/>
            <person name="Morgado L.N."/>
            <person name="Niskanen T."/>
            <person name="Noordeloos M.E."/>
            <person name="Ohm R.A."/>
            <person name="Ortiz-Santana B."/>
            <person name="Ovrebo C."/>
            <person name="Racz N."/>
            <person name="Riley R."/>
            <person name="Savchenko A."/>
            <person name="Shiryaev A."/>
            <person name="Soop K."/>
            <person name="Spirin V."/>
            <person name="Szebenyi C."/>
            <person name="Tomsovsky M."/>
            <person name="Tulloss R.E."/>
            <person name="Uehling J."/>
            <person name="Grigoriev I.V."/>
            <person name="Vagvolgyi C."/>
            <person name="Papp T."/>
            <person name="Martin F.M."/>
            <person name="Miettinen O."/>
            <person name="Hibbett D.S."/>
            <person name="Nagy L.G."/>
        </authorList>
    </citation>
    <scope>NUCLEOTIDE SEQUENCE [LARGE SCALE GENOMIC DNA]</scope>
    <source>
        <strain evidence="1 2">CBS 121175</strain>
    </source>
</reference>
<evidence type="ECO:0000313" key="2">
    <source>
        <dbReference type="Proteomes" id="UP000307440"/>
    </source>
</evidence>
<dbReference type="AlphaFoldDB" id="A0A5C3KCJ6"/>
<keyword evidence="2" id="KW-1185">Reference proteome</keyword>